<evidence type="ECO:0000313" key="1">
    <source>
        <dbReference type="EMBL" id="CDA72858.1"/>
    </source>
</evidence>
<accession>R6C8F8</accession>
<sequence>MKRKYWSLGALWIYSTILLSAQEVRVHTIGDSTMADYVENGSVEI</sequence>
<reference evidence="1" key="1">
    <citation type="submission" date="2012-11" db="EMBL/GenBank/DDBJ databases">
        <title>Dependencies among metagenomic species, viruses, plasmids and units of genetic variation.</title>
        <authorList>
            <person name="Nielsen H.B."/>
            <person name="Almeida M."/>
            <person name="Juncker A.S."/>
            <person name="Rasmussen S."/>
            <person name="Li J."/>
            <person name="Sunagawa S."/>
            <person name="Plichta D."/>
            <person name="Gautier L."/>
            <person name="Le Chatelier E."/>
            <person name="Peletier E."/>
            <person name="Bonde I."/>
            <person name="Nielsen T."/>
            <person name="Manichanh C."/>
            <person name="Arumugam M."/>
            <person name="Batto J."/>
            <person name="Santos M.B.Q.D."/>
            <person name="Blom N."/>
            <person name="Borruel N."/>
            <person name="Burgdorf K.S."/>
            <person name="Boumezbeur F."/>
            <person name="Casellas F."/>
            <person name="Dore J."/>
            <person name="Guarner F."/>
            <person name="Hansen T."/>
            <person name="Hildebrand F."/>
            <person name="Kaas R.S."/>
            <person name="Kennedy S."/>
            <person name="Kristiansen K."/>
            <person name="Kultima J.R."/>
            <person name="Leonard P."/>
            <person name="Levenez F."/>
            <person name="Lund O."/>
            <person name="Moumen B."/>
            <person name="Le Paslier D."/>
            <person name="Pons N."/>
            <person name="Pedersen O."/>
            <person name="Prifti E."/>
            <person name="Qin J."/>
            <person name="Raes J."/>
            <person name="Tap J."/>
            <person name="Tims S."/>
            <person name="Ussery D.W."/>
            <person name="Yamada T."/>
            <person name="MetaHit consortium"/>
            <person name="Renault P."/>
            <person name="Sicheritz-Ponten T."/>
            <person name="Bork P."/>
            <person name="Wang J."/>
            <person name="Brunak S."/>
            <person name="Ehrlich S.D."/>
        </authorList>
    </citation>
    <scope>NUCLEOTIDE SEQUENCE [LARGE SCALE GENOMIC DNA]</scope>
</reference>
<organism evidence="1 2">
    <name type="scientific">Phocaeicola coprocola CAG:162</name>
    <dbReference type="NCBI Taxonomy" id="1263040"/>
    <lineage>
        <taxon>Bacteria</taxon>
        <taxon>Pseudomonadati</taxon>
        <taxon>Bacteroidota</taxon>
        <taxon>Bacteroidia</taxon>
        <taxon>Bacteroidales</taxon>
        <taxon>Bacteroidaceae</taxon>
        <taxon>Phocaeicola</taxon>
    </lineage>
</organism>
<comment type="caution">
    <text evidence="1">The sequence shown here is derived from an EMBL/GenBank/DDBJ whole genome shotgun (WGS) entry which is preliminary data.</text>
</comment>
<name>R6C8F8_9BACT</name>
<protein>
    <submittedName>
        <fullName evidence="1">Uncharacterized protein</fullName>
    </submittedName>
</protein>
<dbReference type="Proteomes" id="UP000018362">
    <property type="component" value="Unassembled WGS sequence"/>
</dbReference>
<dbReference type="AlphaFoldDB" id="R6C8F8"/>
<dbReference type="EMBL" id="CBCJ010000217">
    <property type="protein sequence ID" value="CDA72858.1"/>
    <property type="molecule type" value="Genomic_DNA"/>
</dbReference>
<gene>
    <name evidence="1" type="ORF">BN509_00696</name>
</gene>
<proteinExistence type="predicted"/>
<dbReference type="RefSeq" id="WP_022125213.1">
    <property type="nucleotide sequence ID" value="NZ_FR880901.1"/>
</dbReference>
<evidence type="ECO:0000313" key="2">
    <source>
        <dbReference type="Proteomes" id="UP000018362"/>
    </source>
</evidence>